<sequence>MKFIIKTQKGYEGIAANYLKEEVEDIKVHITPHGYSGIVIVESEDDITDKALKIPEIERVLKVLFEVPADLEKIVSLADKIAEHINEGESFAVETKRRGKHNFSSVDVNIVLGAKIKDLTNAEVNLDYPDKVVYVEIIKDIAYICIGERKEWRKYESNKKNARELFKKVTIVQMPYWGELKVCRKFGEQIGRAAQAFEVKELIIAPKGKIDAYELLEFLKGVQIGQKSRYLVQKEAYPWEVKKVPVSVHELYQVVRDKRRNNRLLIVTDPKGNTLNQVKDKLKKDLKFAKEVIIFIGSREGIPRGIFRFADYVIDLAPYMTFATEHGIPGALIGLWTIYDEENDDNENNDENNENSGNEETTK</sequence>
<protein>
    <submittedName>
        <fullName evidence="4">THUMP domain-containing protein</fullName>
    </submittedName>
</protein>
<dbReference type="GO" id="GO:0003723">
    <property type="term" value="F:RNA binding"/>
    <property type="evidence" value="ECO:0007669"/>
    <property type="project" value="UniProtKB-UniRule"/>
</dbReference>
<dbReference type="STRING" id="880724.Metig_0693"/>
<evidence type="ECO:0000313" key="4">
    <source>
        <dbReference type="EMBL" id="AEF96243.1"/>
    </source>
</evidence>
<dbReference type="KEGG" id="mig:Metig_0693"/>
<dbReference type="GO" id="GO:0005829">
    <property type="term" value="C:cytosol"/>
    <property type="evidence" value="ECO:0007669"/>
    <property type="project" value="TreeGrafter"/>
</dbReference>
<feature type="compositionally biased region" description="Acidic residues" evidence="2">
    <location>
        <begin position="344"/>
        <end position="353"/>
    </location>
</feature>
<dbReference type="Gene3D" id="3.30.2130.30">
    <property type="match status" value="1"/>
</dbReference>
<dbReference type="AlphaFoldDB" id="F6BCN2"/>
<dbReference type="SUPFAM" id="SSF75217">
    <property type="entry name" value="alpha/beta knot"/>
    <property type="match status" value="1"/>
</dbReference>
<keyword evidence="5" id="KW-1185">Reference proteome</keyword>
<dbReference type="GO" id="GO:0002937">
    <property type="term" value="P:tRNA 4-thiouridine biosynthesis"/>
    <property type="evidence" value="ECO:0007669"/>
    <property type="project" value="TreeGrafter"/>
</dbReference>
<dbReference type="Proteomes" id="UP000009227">
    <property type="component" value="Chromosome"/>
</dbReference>
<dbReference type="InterPro" id="IPR004114">
    <property type="entry name" value="THUMP_dom"/>
</dbReference>
<dbReference type="RefSeq" id="WP_013798846.1">
    <property type="nucleotide sequence ID" value="NC_015562.1"/>
</dbReference>
<feature type="region of interest" description="Disordered" evidence="2">
    <location>
        <begin position="344"/>
        <end position="363"/>
    </location>
</feature>
<dbReference type="InterPro" id="IPR041730">
    <property type="entry name" value="MJ0421-like_THUMP"/>
</dbReference>
<dbReference type="Pfam" id="PF02926">
    <property type="entry name" value="THUMP"/>
    <property type="match status" value="1"/>
</dbReference>
<dbReference type="OrthoDB" id="64018at2157"/>
<organism evidence="5">
    <name type="scientific">Methanotorris igneus (strain DSM 5666 / JCM 11834 / Kol 5)</name>
    <dbReference type="NCBI Taxonomy" id="880724"/>
    <lineage>
        <taxon>Archaea</taxon>
        <taxon>Methanobacteriati</taxon>
        <taxon>Methanobacteriota</taxon>
        <taxon>Methanomada group</taxon>
        <taxon>Methanococci</taxon>
        <taxon>Methanococcales</taxon>
        <taxon>Methanocaldococcaceae</taxon>
        <taxon>Methanotorris</taxon>
    </lineage>
</organism>
<dbReference type="CDD" id="cd11718">
    <property type="entry name" value="THUMP_SPOUT"/>
    <property type="match status" value="1"/>
</dbReference>
<proteinExistence type="predicted"/>
<dbReference type="SMART" id="SM00981">
    <property type="entry name" value="THUMP"/>
    <property type="match status" value="1"/>
</dbReference>
<dbReference type="GeneID" id="10643533"/>
<reference evidence="4 5" key="1">
    <citation type="submission" date="2011-05" db="EMBL/GenBank/DDBJ databases">
        <title>Complete sequence of Methanotorris igneus Kol 5.</title>
        <authorList>
            <consortium name="US DOE Joint Genome Institute"/>
            <person name="Lucas S."/>
            <person name="Han J."/>
            <person name="Lapidus A."/>
            <person name="Cheng J.-F."/>
            <person name="Goodwin L."/>
            <person name="Pitluck S."/>
            <person name="Peters L."/>
            <person name="Mikhailova N."/>
            <person name="Chertkov O."/>
            <person name="Han C."/>
            <person name="Tapia R."/>
            <person name="Land M."/>
            <person name="Hauser L."/>
            <person name="Kyrpides N."/>
            <person name="Ivanova N."/>
            <person name="Pagani I."/>
            <person name="Sieprawska-Lupa M."/>
            <person name="Whitman W."/>
            <person name="Woyke T."/>
        </authorList>
    </citation>
    <scope>NUCLEOTIDE SEQUENCE [LARGE SCALE GENOMIC DNA]</scope>
    <source>
        <strain evidence="5">DSM 5666 / JCM 11834 / Kol 5</strain>
    </source>
</reference>
<evidence type="ECO:0000313" key="5">
    <source>
        <dbReference type="Proteomes" id="UP000009227"/>
    </source>
</evidence>
<dbReference type="PANTHER" id="PTHR43209">
    <property type="entry name" value="TRNA SULFURTRANSFERASE"/>
    <property type="match status" value="1"/>
</dbReference>
<evidence type="ECO:0000256" key="1">
    <source>
        <dbReference type="PROSITE-ProRule" id="PRU00529"/>
    </source>
</evidence>
<dbReference type="HOGENOM" id="CLU_795999_0_0_2"/>
<name>F6BCN2_METIK</name>
<dbReference type="InterPro" id="IPR050102">
    <property type="entry name" value="tRNA_sulfurtransferase_ThiI"/>
</dbReference>
<dbReference type="EMBL" id="CP002737">
    <property type="protein sequence ID" value="AEF96243.1"/>
    <property type="molecule type" value="Genomic_DNA"/>
</dbReference>
<evidence type="ECO:0000259" key="3">
    <source>
        <dbReference type="PROSITE" id="PS51165"/>
    </source>
</evidence>
<dbReference type="GO" id="GO:0052837">
    <property type="term" value="P:thiazole biosynthetic process"/>
    <property type="evidence" value="ECO:0007669"/>
    <property type="project" value="TreeGrafter"/>
</dbReference>
<dbReference type="PANTHER" id="PTHR43209:SF1">
    <property type="entry name" value="TRNA SULFURTRANSFERASE"/>
    <property type="match status" value="1"/>
</dbReference>
<feature type="compositionally biased region" description="Low complexity" evidence="2">
    <location>
        <begin position="354"/>
        <end position="363"/>
    </location>
</feature>
<feature type="domain" description="THUMP" evidence="3">
    <location>
        <begin position="45"/>
        <end position="148"/>
    </location>
</feature>
<gene>
    <name evidence="4" type="ordered locus">Metig_0693</name>
</gene>
<dbReference type="SUPFAM" id="SSF143437">
    <property type="entry name" value="THUMP domain-like"/>
    <property type="match status" value="1"/>
</dbReference>
<dbReference type="PROSITE" id="PS51165">
    <property type="entry name" value="THUMP"/>
    <property type="match status" value="1"/>
</dbReference>
<accession>F6BCN2</accession>
<dbReference type="InterPro" id="IPR029028">
    <property type="entry name" value="Alpha/beta_knot_MTases"/>
</dbReference>
<keyword evidence="1" id="KW-0694">RNA-binding</keyword>
<dbReference type="Pfam" id="PF14419">
    <property type="entry name" value="SPOUT_MTase_2"/>
    <property type="match status" value="1"/>
</dbReference>
<dbReference type="InterPro" id="IPR025849">
    <property type="entry name" value="MJ0421-like_SPOUT_MTase"/>
</dbReference>
<evidence type="ECO:0000256" key="2">
    <source>
        <dbReference type="SAM" id="MobiDB-lite"/>
    </source>
</evidence>